<keyword evidence="3 7" id="KW-0479">Metal-binding</keyword>
<dbReference type="Pfam" id="PF00484">
    <property type="entry name" value="Pro_CA"/>
    <property type="match status" value="1"/>
</dbReference>
<dbReference type="KEGG" id="lth:KLTH0G10120g"/>
<dbReference type="OrthoDB" id="10248475at2759"/>
<dbReference type="OMA" id="CGGIWAS"/>
<dbReference type="FunCoup" id="C5DMM5">
    <property type="interactions" value="126"/>
</dbReference>
<evidence type="ECO:0000256" key="2">
    <source>
        <dbReference type="ARBA" id="ARBA00012925"/>
    </source>
</evidence>
<comment type="similarity">
    <text evidence="1 8">Belongs to the beta-class carbonic anhydrase family.</text>
</comment>
<feature type="binding site" evidence="7">
    <location>
        <position position="58"/>
    </location>
    <ligand>
        <name>Zn(2+)</name>
        <dbReference type="ChEBI" id="CHEBI:29105"/>
    </ligand>
</feature>
<dbReference type="SMART" id="SM00947">
    <property type="entry name" value="Pro_CA"/>
    <property type="match status" value="1"/>
</dbReference>
<comment type="catalytic activity">
    <reaction evidence="6 8">
        <text>hydrogencarbonate + H(+) = CO2 + H2O</text>
        <dbReference type="Rhea" id="RHEA:10748"/>
        <dbReference type="ChEBI" id="CHEBI:15377"/>
        <dbReference type="ChEBI" id="CHEBI:15378"/>
        <dbReference type="ChEBI" id="CHEBI:16526"/>
        <dbReference type="ChEBI" id="CHEBI:17544"/>
        <dbReference type="EC" id="4.2.1.1"/>
    </reaction>
</comment>
<evidence type="ECO:0000256" key="7">
    <source>
        <dbReference type="PIRSR" id="PIRSR601765-1"/>
    </source>
</evidence>
<evidence type="ECO:0000256" key="1">
    <source>
        <dbReference type="ARBA" id="ARBA00006217"/>
    </source>
</evidence>
<dbReference type="GO" id="GO:0015976">
    <property type="term" value="P:carbon utilization"/>
    <property type="evidence" value="ECO:0007669"/>
    <property type="project" value="InterPro"/>
</dbReference>
<dbReference type="PANTHER" id="PTHR11002">
    <property type="entry name" value="CARBONIC ANHYDRASE"/>
    <property type="match status" value="1"/>
</dbReference>
<evidence type="ECO:0000256" key="5">
    <source>
        <dbReference type="ARBA" id="ARBA00023239"/>
    </source>
</evidence>
<dbReference type="GO" id="GO:0034599">
    <property type="term" value="P:cellular response to oxidative stress"/>
    <property type="evidence" value="ECO:0007669"/>
    <property type="project" value="TreeGrafter"/>
</dbReference>
<dbReference type="Gene3D" id="3.40.1050.10">
    <property type="entry name" value="Carbonic anhydrase"/>
    <property type="match status" value="1"/>
</dbReference>
<feature type="binding site" evidence="7">
    <location>
        <position position="111"/>
    </location>
    <ligand>
        <name>Zn(2+)</name>
        <dbReference type="ChEBI" id="CHEBI:29105"/>
    </ligand>
</feature>
<keyword evidence="5 8" id="KW-0456">Lyase</keyword>
<evidence type="ECO:0000256" key="3">
    <source>
        <dbReference type="ARBA" id="ARBA00022723"/>
    </source>
</evidence>
<dbReference type="GeneID" id="8293751"/>
<dbReference type="CDD" id="cd00883">
    <property type="entry name" value="beta_CA_cladeA"/>
    <property type="match status" value="1"/>
</dbReference>
<dbReference type="GO" id="GO:0005737">
    <property type="term" value="C:cytoplasm"/>
    <property type="evidence" value="ECO:0007669"/>
    <property type="project" value="TreeGrafter"/>
</dbReference>
<dbReference type="Proteomes" id="UP000002036">
    <property type="component" value="Chromosome G"/>
</dbReference>
<name>C5DMM5_LACTC</name>
<dbReference type="STRING" id="559295.C5DMM5"/>
<dbReference type="HOGENOM" id="CLU_053879_3_1_1"/>
<dbReference type="InParanoid" id="C5DMM5"/>
<dbReference type="eggNOG" id="KOG1578">
    <property type="taxonomic scope" value="Eukaryota"/>
</dbReference>
<sequence>MSPAATNIFTLTHNSELPDLLEANNTWSEKMTEAHPTLFRDFNAHGQAPHTLFIGCSDSRYNEQCLGVIPGEIFTWKTIANVVSDKDLTCRATLEFAINVLKVNKVVLCGHTDCGGINTCLALKREALNDGECSHLYQYLQDVDDLYHEHKEEVKAATSDVAQQSRMLSRLNVAKQYQRLLEIDTVQKALARGDIAVYGLLYDVATGRVEKVSS</sequence>
<dbReference type="InterPro" id="IPR001765">
    <property type="entry name" value="Carbonic_anhydrase"/>
</dbReference>
<dbReference type="EC" id="4.2.1.1" evidence="2 8"/>
<gene>
    <name evidence="9" type="ordered locus">KLTH0G10120g</name>
</gene>
<dbReference type="InterPro" id="IPR036874">
    <property type="entry name" value="Carbonic_anhydrase_sf"/>
</dbReference>
<dbReference type="SUPFAM" id="SSF53056">
    <property type="entry name" value="beta-carbonic anhydrase, cab"/>
    <property type="match status" value="1"/>
</dbReference>
<evidence type="ECO:0000256" key="8">
    <source>
        <dbReference type="RuleBase" id="RU003956"/>
    </source>
</evidence>
<evidence type="ECO:0000256" key="4">
    <source>
        <dbReference type="ARBA" id="ARBA00022833"/>
    </source>
</evidence>
<accession>C5DMM5</accession>
<dbReference type="AlphaFoldDB" id="C5DMM5"/>
<dbReference type="EMBL" id="CU928171">
    <property type="protein sequence ID" value="CAR25036.1"/>
    <property type="molecule type" value="Genomic_DNA"/>
</dbReference>
<comment type="cofactor">
    <cofactor evidence="7">
        <name>Zn(2+)</name>
        <dbReference type="ChEBI" id="CHEBI:29105"/>
    </cofactor>
    <text evidence="7">Binds 1 zinc ion per subunit.</text>
</comment>
<reference evidence="9 10" key="1">
    <citation type="journal article" date="2009" name="Genome Res.">
        <title>Comparative genomics of protoploid Saccharomycetaceae.</title>
        <authorList>
            <consortium name="The Genolevures Consortium"/>
            <person name="Souciet J.-L."/>
            <person name="Dujon B."/>
            <person name="Gaillardin C."/>
            <person name="Johnston M."/>
            <person name="Baret P.V."/>
            <person name="Cliften P."/>
            <person name="Sherman D.J."/>
            <person name="Weissenbach J."/>
            <person name="Westhof E."/>
            <person name="Wincker P."/>
            <person name="Jubin C."/>
            <person name="Poulain J."/>
            <person name="Barbe V."/>
            <person name="Segurens B."/>
            <person name="Artiguenave F."/>
            <person name="Anthouard V."/>
            <person name="Vacherie B."/>
            <person name="Val M.-E."/>
            <person name="Fulton R.S."/>
            <person name="Minx P."/>
            <person name="Wilson R."/>
            <person name="Durrens P."/>
            <person name="Jean G."/>
            <person name="Marck C."/>
            <person name="Martin T."/>
            <person name="Nikolski M."/>
            <person name="Rolland T."/>
            <person name="Seret M.-L."/>
            <person name="Casaregola S."/>
            <person name="Despons L."/>
            <person name="Fairhead C."/>
            <person name="Fischer G."/>
            <person name="Lafontaine I."/>
            <person name="Leh V."/>
            <person name="Lemaire M."/>
            <person name="de Montigny J."/>
            <person name="Neuveglise C."/>
            <person name="Thierry A."/>
            <person name="Blanc-Lenfle I."/>
            <person name="Bleykasten C."/>
            <person name="Diffels J."/>
            <person name="Fritsch E."/>
            <person name="Frangeul L."/>
            <person name="Goeffon A."/>
            <person name="Jauniaux N."/>
            <person name="Kachouri-Lafond R."/>
            <person name="Payen C."/>
            <person name="Potier S."/>
            <person name="Pribylova L."/>
            <person name="Ozanne C."/>
            <person name="Richard G.-F."/>
            <person name="Sacerdot C."/>
            <person name="Straub M.-L."/>
            <person name="Talla E."/>
        </authorList>
    </citation>
    <scope>NUCLEOTIDE SEQUENCE [LARGE SCALE GENOMIC DNA]</scope>
    <source>
        <strain evidence="10">ATCC 56472 / CBS 6340 / NRRL Y-8284</strain>
    </source>
</reference>
<evidence type="ECO:0000256" key="6">
    <source>
        <dbReference type="ARBA" id="ARBA00048348"/>
    </source>
</evidence>
<protein>
    <recommendedName>
        <fullName evidence="2 8">Carbonic anhydrase</fullName>
        <ecNumber evidence="2 8">4.2.1.1</ecNumber>
    </recommendedName>
    <alternativeName>
        <fullName evidence="8">Carbonate dehydratase</fullName>
    </alternativeName>
</protein>
<dbReference type="InterPro" id="IPR015892">
    <property type="entry name" value="Carbonic_anhydrase_CS"/>
</dbReference>
<keyword evidence="10" id="KW-1185">Reference proteome</keyword>
<feature type="binding site" evidence="7">
    <location>
        <position position="114"/>
    </location>
    <ligand>
        <name>Zn(2+)</name>
        <dbReference type="ChEBI" id="CHEBI:29105"/>
    </ligand>
</feature>
<evidence type="ECO:0000313" key="9">
    <source>
        <dbReference type="EMBL" id="CAR25036.1"/>
    </source>
</evidence>
<comment type="function">
    <text evidence="8">Reversible hydration of carbon dioxide.</text>
</comment>
<dbReference type="PANTHER" id="PTHR11002:SF76">
    <property type="entry name" value="CARBONIC ANHYDRASE"/>
    <property type="match status" value="1"/>
</dbReference>
<keyword evidence="4 7" id="KW-0862">Zinc</keyword>
<feature type="binding site" evidence="7">
    <location>
        <position position="56"/>
    </location>
    <ligand>
        <name>Zn(2+)</name>
        <dbReference type="ChEBI" id="CHEBI:29105"/>
    </ligand>
</feature>
<dbReference type="RefSeq" id="XP_002555473.1">
    <property type="nucleotide sequence ID" value="XM_002555427.1"/>
</dbReference>
<dbReference type="GO" id="GO:0004089">
    <property type="term" value="F:carbonate dehydratase activity"/>
    <property type="evidence" value="ECO:0007669"/>
    <property type="project" value="UniProtKB-UniRule"/>
</dbReference>
<dbReference type="GO" id="GO:0071244">
    <property type="term" value="P:cellular response to carbon dioxide"/>
    <property type="evidence" value="ECO:0007669"/>
    <property type="project" value="TreeGrafter"/>
</dbReference>
<proteinExistence type="inferred from homology"/>
<evidence type="ECO:0000313" key="10">
    <source>
        <dbReference type="Proteomes" id="UP000002036"/>
    </source>
</evidence>
<organism evidence="9 10">
    <name type="scientific">Lachancea thermotolerans (strain ATCC 56472 / CBS 6340 / NRRL Y-8284)</name>
    <name type="common">Yeast</name>
    <name type="synonym">Kluyveromyces thermotolerans</name>
    <dbReference type="NCBI Taxonomy" id="559295"/>
    <lineage>
        <taxon>Eukaryota</taxon>
        <taxon>Fungi</taxon>
        <taxon>Dikarya</taxon>
        <taxon>Ascomycota</taxon>
        <taxon>Saccharomycotina</taxon>
        <taxon>Saccharomycetes</taxon>
        <taxon>Saccharomycetales</taxon>
        <taxon>Saccharomycetaceae</taxon>
        <taxon>Lachancea</taxon>
    </lineage>
</organism>
<dbReference type="GO" id="GO:0008270">
    <property type="term" value="F:zinc ion binding"/>
    <property type="evidence" value="ECO:0007669"/>
    <property type="project" value="UniProtKB-UniRule"/>
</dbReference>
<dbReference type="PROSITE" id="PS00705">
    <property type="entry name" value="PROK_CO2_ANHYDRASE_2"/>
    <property type="match status" value="1"/>
</dbReference>